<dbReference type="InterPro" id="IPR032675">
    <property type="entry name" value="LRR_dom_sf"/>
</dbReference>
<dbReference type="InterPro" id="IPR001810">
    <property type="entry name" value="F-box_dom"/>
</dbReference>
<reference evidence="3" key="1">
    <citation type="submission" date="2023-06" db="EMBL/GenBank/DDBJ databases">
        <authorList>
            <consortium name="Lawrence Berkeley National Laboratory"/>
            <person name="Ahrendt S."/>
            <person name="Sahu N."/>
            <person name="Indic B."/>
            <person name="Wong-Bajracharya J."/>
            <person name="Merenyi Z."/>
            <person name="Ke H.-M."/>
            <person name="Monk M."/>
            <person name="Kocsube S."/>
            <person name="Drula E."/>
            <person name="Lipzen A."/>
            <person name="Balint B."/>
            <person name="Henrissat B."/>
            <person name="Andreopoulos B."/>
            <person name="Martin F.M."/>
            <person name="Harder C.B."/>
            <person name="Rigling D."/>
            <person name="Ford K.L."/>
            <person name="Foster G.D."/>
            <person name="Pangilinan J."/>
            <person name="Papanicolaou A."/>
            <person name="Barry K."/>
            <person name="LaButti K."/>
            <person name="Viragh M."/>
            <person name="Koriabine M."/>
            <person name="Yan M."/>
            <person name="Riley R."/>
            <person name="Champramary S."/>
            <person name="Plett K.L."/>
            <person name="Tsai I.J."/>
            <person name="Slot J."/>
            <person name="Sipos G."/>
            <person name="Plett J."/>
            <person name="Nagy L.G."/>
            <person name="Grigoriev I.V."/>
        </authorList>
    </citation>
    <scope>NUCLEOTIDE SEQUENCE</scope>
    <source>
        <strain evidence="3">ICMP 16352</strain>
    </source>
</reference>
<proteinExistence type="predicted"/>
<evidence type="ECO:0000259" key="2">
    <source>
        <dbReference type="Pfam" id="PF12937"/>
    </source>
</evidence>
<evidence type="ECO:0000313" key="4">
    <source>
        <dbReference type="Proteomes" id="UP001175227"/>
    </source>
</evidence>
<dbReference type="InterPro" id="IPR036047">
    <property type="entry name" value="F-box-like_dom_sf"/>
</dbReference>
<feature type="domain" description="F-box" evidence="2">
    <location>
        <begin position="96"/>
        <end position="154"/>
    </location>
</feature>
<dbReference type="Proteomes" id="UP001175227">
    <property type="component" value="Unassembled WGS sequence"/>
</dbReference>
<accession>A0AA39ULH8</accession>
<gene>
    <name evidence="3" type="ORF">IW261DRAFT_653356</name>
</gene>
<organism evidence="3 4">
    <name type="scientific">Armillaria novae-zelandiae</name>
    <dbReference type="NCBI Taxonomy" id="153914"/>
    <lineage>
        <taxon>Eukaryota</taxon>
        <taxon>Fungi</taxon>
        <taxon>Dikarya</taxon>
        <taxon>Basidiomycota</taxon>
        <taxon>Agaricomycotina</taxon>
        <taxon>Agaricomycetes</taxon>
        <taxon>Agaricomycetidae</taxon>
        <taxon>Agaricales</taxon>
        <taxon>Marasmiineae</taxon>
        <taxon>Physalacriaceae</taxon>
        <taxon>Armillaria</taxon>
    </lineage>
</organism>
<dbReference type="AlphaFoldDB" id="A0AA39ULH8"/>
<dbReference type="SUPFAM" id="SSF81383">
    <property type="entry name" value="F-box domain"/>
    <property type="match status" value="1"/>
</dbReference>
<name>A0AA39ULH8_9AGAR</name>
<feature type="compositionally biased region" description="Acidic residues" evidence="1">
    <location>
        <begin position="195"/>
        <end position="211"/>
    </location>
</feature>
<comment type="caution">
    <text evidence="3">The sequence shown here is derived from an EMBL/GenBank/DDBJ whole genome shotgun (WGS) entry which is preliminary data.</text>
</comment>
<dbReference type="Gene3D" id="3.80.10.10">
    <property type="entry name" value="Ribonuclease Inhibitor"/>
    <property type="match status" value="1"/>
</dbReference>
<dbReference type="Gene3D" id="1.20.1280.50">
    <property type="match status" value="1"/>
</dbReference>
<dbReference type="Pfam" id="PF12937">
    <property type="entry name" value="F-box-like"/>
    <property type="match status" value="1"/>
</dbReference>
<feature type="region of interest" description="Disordered" evidence="1">
    <location>
        <begin position="195"/>
        <end position="219"/>
    </location>
</feature>
<evidence type="ECO:0000313" key="3">
    <source>
        <dbReference type="EMBL" id="KAK0487889.1"/>
    </source>
</evidence>
<sequence length="640" mass="71190">MPSLVDVFVQLIVRIHTSKLDYKFPESFTLPLTANDSLAICDAEALLKLTQSVATALRSITSDMNCLASAHSQLKSIRDHLLLVDADLKKAAMPPIQRLPAEMLMEIFKYASDQGDSGGGDALSLRWGPFAVSRVCRRWRTIAMENCPEIWAHFGLDRHIWDCMKDPVSILSLVLSCSKNWPLKIQFEAIGFADEDTDEDSDSDSDGEDSDSGMSSHTSWRLKHSDDAVTERLIQLLVEQCHRWKDFYIDAPDRLIHHLSLIRGRLQSLVIFQMLHHKDGLPPVRPLQPIDPAILDGAPLLESVHIFECYGANSQAALIAPCLVPKLKSFSDKRRKADGAHYLEIIRTNPALKRLSVEHEGTFTVTTPDIVHSSITSLTTCNGSFLRSIRLPSLERACLAGFNESQPHHAIASLYDLINRSMCSLTSLGIQNCPVDHHLILALEASPELTILDLRFFKWEAVSISTMESLVIRLNTQSTRPALVPKLQSLRLLLAESSAIDPGIVGMGLGTAIEDQWRERTLLSVCVTVCVTVWPPGRFGNDMGLSGALQVLRAMLDPLRQEGLDLLLFILSRCSVRTVSGALSFLPGLAIVVTHSYQMQSSDDNITRTSFQGQGLDAIIHWIERVDRAILYRLGYHRLA</sequence>
<keyword evidence="4" id="KW-1185">Reference proteome</keyword>
<protein>
    <recommendedName>
        <fullName evidence="2">F-box domain-containing protein</fullName>
    </recommendedName>
</protein>
<evidence type="ECO:0000256" key="1">
    <source>
        <dbReference type="SAM" id="MobiDB-lite"/>
    </source>
</evidence>
<dbReference type="SUPFAM" id="SSF52047">
    <property type="entry name" value="RNI-like"/>
    <property type="match status" value="1"/>
</dbReference>
<dbReference type="EMBL" id="JAUEPR010000003">
    <property type="protein sequence ID" value="KAK0487889.1"/>
    <property type="molecule type" value="Genomic_DNA"/>
</dbReference>